<accession>A0A9K3D7A6</accession>
<gene>
    <name evidence="1" type="ORF">KIPB_013004</name>
</gene>
<sequence>MGCRCLIGLVQDDSTVRFVYCHNGGNPGHSGTLLYENYDLPELLRLLEEGDLSLLGAKIGRKKDFDTYTRNYDMETSECLFYGR</sequence>
<evidence type="ECO:0000313" key="1">
    <source>
        <dbReference type="EMBL" id="GIQ90271.1"/>
    </source>
</evidence>
<keyword evidence="2" id="KW-1185">Reference proteome</keyword>
<name>A0A9K3D7A6_9EUKA</name>
<proteinExistence type="predicted"/>
<comment type="caution">
    <text evidence="1">The sequence shown here is derived from an EMBL/GenBank/DDBJ whole genome shotgun (WGS) entry which is preliminary data.</text>
</comment>
<dbReference type="EMBL" id="BDIP01005980">
    <property type="protein sequence ID" value="GIQ90271.1"/>
    <property type="molecule type" value="Genomic_DNA"/>
</dbReference>
<dbReference type="Proteomes" id="UP000265618">
    <property type="component" value="Unassembled WGS sequence"/>
</dbReference>
<organism evidence="1 2">
    <name type="scientific">Kipferlia bialata</name>
    <dbReference type="NCBI Taxonomy" id="797122"/>
    <lineage>
        <taxon>Eukaryota</taxon>
        <taxon>Metamonada</taxon>
        <taxon>Carpediemonas-like organisms</taxon>
        <taxon>Kipferlia</taxon>
    </lineage>
</organism>
<dbReference type="AlphaFoldDB" id="A0A9K3D7A6"/>
<protein>
    <submittedName>
        <fullName evidence="1">Uncharacterized protein</fullName>
    </submittedName>
</protein>
<evidence type="ECO:0000313" key="2">
    <source>
        <dbReference type="Proteomes" id="UP000265618"/>
    </source>
</evidence>
<reference evidence="1 2" key="1">
    <citation type="journal article" date="2018" name="PLoS ONE">
        <title>The draft genome of Kipferlia bialata reveals reductive genome evolution in fornicate parasites.</title>
        <authorList>
            <person name="Tanifuji G."/>
            <person name="Takabayashi S."/>
            <person name="Kume K."/>
            <person name="Takagi M."/>
            <person name="Nakayama T."/>
            <person name="Kamikawa R."/>
            <person name="Inagaki Y."/>
            <person name="Hashimoto T."/>
        </authorList>
    </citation>
    <scope>NUCLEOTIDE SEQUENCE [LARGE SCALE GENOMIC DNA]</scope>
    <source>
        <strain evidence="1">NY0173</strain>
    </source>
</reference>